<gene>
    <name evidence="6" type="ORF">HLPCO_000626</name>
</gene>
<evidence type="ECO:0000256" key="4">
    <source>
        <dbReference type="ARBA" id="ARBA00023136"/>
    </source>
</evidence>
<dbReference type="InterPro" id="IPR008217">
    <property type="entry name" value="Ccc1_fam"/>
</dbReference>
<feature type="transmembrane region" description="Helical" evidence="5">
    <location>
        <begin position="68"/>
        <end position="85"/>
    </location>
</feature>
<reference evidence="6 7" key="2">
    <citation type="journal article" date="2013" name="PLoS ONE">
        <title>INDIGO - INtegrated Data Warehouse of MIcrobial GenOmes with Examples from the Red Sea Extremophiles.</title>
        <authorList>
            <person name="Alam I."/>
            <person name="Antunes A."/>
            <person name="Kamau A.A."/>
            <person name="Ba Alawi W."/>
            <person name="Kalkatawi M."/>
            <person name="Stingl U."/>
            <person name="Bajic V.B."/>
        </authorList>
    </citation>
    <scope>NUCLEOTIDE SEQUENCE [LARGE SCALE GENOMIC DNA]</scope>
    <source>
        <strain evidence="6 7">SSD-17B</strain>
    </source>
</reference>
<dbReference type="Proteomes" id="UP000005707">
    <property type="component" value="Unassembled WGS sequence"/>
</dbReference>
<sequence length="284" mass="32407">MKDNKELIRLQKKEITDHYIYRKLAKRNKYETNRKILNQICEAEARHYEELRAKTQIDVIPNKIKVFLYYWICVLFGLTFGLKLLEKDEEKAQKKYEPLCSDHPFIEQIFDEELEGIELINKLNEERLNYAGSVVLGLNDALVELTGALAGYTFAFKDTNIIAIIGLITGVSASFSMAASEYLSTKQEEGENALKASIYTGIAYISTVLLLVTPFIIFSVKYTCLAVSLITAVFIIIVFNYYISVAKDYNFKKRFIEMTFISLGVATISFVFGVIIKLVFGLEV</sequence>
<keyword evidence="4 5" id="KW-0472">Membrane</keyword>
<proteinExistence type="predicted"/>
<organism evidence="6 7">
    <name type="scientific">Haloplasma contractile SSD-17B</name>
    <dbReference type="NCBI Taxonomy" id="1033810"/>
    <lineage>
        <taxon>Bacteria</taxon>
        <taxon>Bacillati</taxon>
        <taxon>Mycoplasmatota</taxon>
        <taxon>Mollicutes</taxon>
        <taxon>Haloplasmatales</taxon>
        <taxon>Haloplasmataceae</taxon>
        <taxon>Haloplasma</taxon>
    </lineage>
</organism>
<feature type="transmembrane region" description="Helical" evidence="5">
    <location>
        <begin position="225"/>
        <end position="243"/>
    </location>
</feature>
<keyword evidence="7" id="KW-1185">Reference proteome</keyword>
<feature type="transmembrane region" description="Helical" evidence="5">
    <location>
        <begin position="255"/>
        <end position="280"/>
    </location>
</feature>
<dbReference type="InParanoid" id="U2DXP3"/>
<feature type="transmembrane region" description="Helical" evidence="5">
    <location>
        <begin position="161"/>
        <end position="184"/>
    </location>
</feature>
<dbReference type="GO" id="GO:0030026">
    <property type="term" value="P:intracellular manganese ion homeostasis"/>
    <property type="evidence" value="ECO:0007669"/>
    <property type="project" value="InterPro"/>
</dbReference>
<feature type="transmembrane region" description="Helical" evidence="5">
    <location>
        <begin position="196"/>
        <end position="219"/>
    </location>
</feature>
<dbReference type="CDD" id="cd01044">
    <property type="entry name" value="Ferritin_CCC1_N"/>
    <property type="match status" value="1"/>
</dbReference>
<dbReference type="RefSeq" id="WP_008826972.1">
    <property type="nucleotide sequence ID" value="NZ_AFNU02000002.1"/>
</dbReference>
<dbReference type="eggNOG" id="COG1814">
    <property type="taxonomic scope" value="Bacteria"/>
</dbReference>
<keyword evidence="2 5" id="KW-0812">Transmembrane</keyword>
<dbReference type="EMBL" id="AFNU02000002">
    <property type="protein sequence ID" value="ERJ13017.1"/>
    <property type="molecule type" value="Genomic_DNA"/>
</dbReference>
<dbReference type="InterPro" id="IPR039376">
    <property type="entry name" value="Ferritin_CCC1_N"/>
</dbReference>
<evidence type="ECO:0000256" key="5">
    <source>
        <dbReference type="SAM" id="Phobius"/>
    </source>
</evidence>
<dbReference type="CDD" id="cd02431">
    <property type="entry name" value="Ferritin_CCC1_C"/>
    <property type="match status" value="1"/>
</dbReference>
<dbReference type="GO" id="GO:0005384">
    <property type="term" value="F:manganese ion transmembrane transporter activity"/>
    <property type="evidence" value="ECO:0007669"/>
    <property type="project" value="InterPro"/>
</dbReference>
<name>U2DXP3_9MOLU</name>
<comment type="subcellular location">
    <subcellularLocation>
        <location evidence="1">Endomembrane system</location>
        <topology evidence="1">Multi-pass membrane protein</topology>
    </subcellularLocation>
</comment>
<dbReference type="AlphaFoldDB" id="U2DXP3"/>
<keyword evidence="3 5" id="KW-1133">Transmembrane helix</keyword>
<dbReference type="SUPFAM" id="SSF47240">
    <property type="entry name" value="Ferritin-like"/>
    <property type="match status" value="1"/>
</dbReference>
<dbReference type="Pfam" id="PF01988">
    <property type="entry name" value="VIT1"/>
    <property type="match status" value="1"/>
</dbReference>
<dbReference type="GO" id="GO:0012505">
    <property type="term" value="C:endomembrane system"/>
    <property type="evidence" value="ECO:0007669"/>
    <property type="project" value="UniProtKB-SubCell"/>
</dbReference>
<evidence type="ECO:0000313" key="6">
    <source>
        <dbReference type="EMBL" id="ERJ13017.1"/>
    </source>
</evidence>
<comment type="caution">
    <text evidence="6">The sequence shown here is derived from an EMBL/GenBank/DDBJ whole genome shotgun (WGS) entry which is preliminary data.</text>
</comment>
<evidence type="ECO:0000256" key="2">
    <source>
        <dbReference type="ARBA" id="ARBA00022692"/>
    </source>
</evidence>
<protein>
    <submittedName>
        <fullName evidence="6">VIT domain containing protein</fullName>
    </submittedName>
</protein>
<dbReference type="InterPro" id="IPR009078">
    <property type="entry name" value="Ferritin-like_SF"/>
</dbReference>
<evidence type="ECO:0000313" key="7">
    <source>
        <dbReference type="Proteomes" id="UP000005707"/>
    </source>
</evidence>
<dbReference type="OrthoDB" id="9781287at2"/>
<accession>U2DXP3</accession>
<reference evidence="6 7" key="1">
    <citation type="journal article" date="2011" name="J. Bacteriol.">
        <title>Genome sequence of Haloplasma contractile, an unusual contractile bacterium from a deep-sea anoxic brine lake.</title>
        <authorList>
            <person name="Antunes A."/>
            <person name="Alam I."/>
            <person name="El Dorry H."/>
            <person name="Siam R."/>
            <person name="Robertson A."/>
            <person name="Bajic V.B."/>
            <person name="Stingl U."/>
        </authorList>
    </citation>
    <scope>NUCLEOTIDE SEQUENCE [LARGE SCALE GENOMIC DNA]</scope>
    <source>
        <strain evidence="6 7">SSD-17B</strain>
    </source>
</reference>
<evidence type="ECO:0000256" key="3">
    <source>
        <dbReference type="ARBA" id="ARBA00022989"/>
    </source>
</evidence>
<evidence type="ECO:0000256" key="1">
    <source>
        <dbReference type="ARBA" id="ARBA00004127"/>
    </source>
</evidence>